<comment type="subcellular location">
    <subcellularLocation>
        <location evidence="1">Membrane</location>
        <topology evidence="1">Multi-pass membrane protein</topology>
    </subcellularLocation>
</comment>
<organism evidence="8 9">
    <name type="scientific">Coniophora puteana (strain RWD-64-598)</name>
    <name type="common">Brown rot fungus</name>
    <dbReference type="NCBI Taxonomy" id="741705"/>
    <lineage>
        <taxon>Eukaryota</taxon>
        <taxon>Fungi</taxon>
        <taxon>Dikarya</taxon>
        <taxon>Basidiomycota</taxon>
        <taxon>Agaricomycotina</taxon>
        <taxon>Agaricomycetes</taxon>
        <taxon>Agaricomycetidae</taxon>
        <taxon>Boletales</taxon>
        <taxon>Coniophorineae</taxon>
        <taxon>Coniophoraceae</taxon>
        <taxon>Coniophora</taxon>
    </lineage>
</organism>
<evidence type="ECO:0000259" key="7">
    <source>
        <dbReference type="PROSITE" id="PS50850"/>
    </source>
</evidence>
<evidence type="ECO:0000256" key="1">
    <source>
        <dbReference type="ARBA" id="ARBA00004141"/>
    </source>
</evidence>
<evidence type="ECO:0000256" key="4">
    <source>
        <dbReference type="ARBA" id="ARBA00023136"/>
    </source>
</evidence>
<dbReference type="PROSITE" id="PS50850">
    <property type="entry name" value="MFS"/>
    <property type="match status" value="1"/>
</dbReference>
<feature type="transmembrane region" description="Helical" evidence="6">
    <location>
        <begin position="440"/>
        <end position="465"/>
    </location>
</feature>
<dbReference type="PANTHER" id="PTHR23502:SF2">
    <property type="entry name" value="TRANSPORTER, PUTATIVE (AFU_ORTHOLOGUE AFUA_2G08910)-RELATED"/>
    <property type="match status" value="1"/>
</dbReference>
<protein>
    <submittedName>
        <fullName evidence="8">MFS general substrate transporter</fullName>
    </submittedName>
</protein>
<feature type="transmembrane region" description="Helical" evidence="6">
    <location>
        <begin position="142"/>
        <end position="159"/>
    </location>
</feature>
<dbReference type="Proteomes" id="UP000053558">
    <property type="component" value="Unassembled WGS sequence"/>
</dbReference>
<dbReference type="EMBL" id="JH711574">
    <property type="protein sequence ID" value="EIW85852.1"/>
    <property type="molecule type" value="Genomic_DNA"/>
</dbReference>
<keyword evidence="2 6" id="KW-0812">Transmembrane</keyword>
<evidence type="ECO:0000256" key="3">
    <source>
        <dbReference type="ARBA" id="ARBA00022989"/>
    </source>
</evidence>
<dbReference type="AlphaFoldDB" id="A0A5M3N374"/>
<feature type="transmembrane region" description="Helical" evidence="6">
    <location>
        <begin position="346"/>
        <end position="363"/>
    </location>
</feature>
<dbReference type="PANTHER" id="PTHR23502">
    <property type="entry name" value="MAJOR FACILITATOR SUPERFAMILY"/>
    <property type="match status" value="1"/>
</dbReference>
<dbReference type="OrthoDB" id="2585655at2759"/>
<evidence type="ECO:0000256" key="6">
    <source>
        <dbReference type="SAM" id="Phobius"/>
    </source>
</evidence>
<feature type="transmembrane region" description="Helical" evidence="6">
    <location>
        <begin position="112"/>
        <end position="130"/>
    </location>
</feature>
<proteinExistence type="predicted"/>
<feature type="transmembrane region" description="Helical" evidence="6">
    <location>
        <begin position="295"/>
        <end position="317"/>
    </location>
</feature>
<dbReference type="Gene3D" id="1.20.1250.20">
    <property type="entry name" value="MFS general substrate transporter like domains"/>
    <property type="match status" value="1"/>
</dbReference>
<dbReference type="Pfam" id="PF07690">
    <property type="entry name" value="MFS_1"/>
    <property type="match status" value="1"/>
</dbReference>
<keyword evidence="4 6" id="KW-0472">Membrane</keyword>
<feature type="transmembrane region" description="Helical" evidence="6">
    <location>
        <begin position="524"/>
        <end position="546"/>
    </location>
</feature>
<dbReference type="GO" id="GO:0022857">
    <property type="term" value="F:transmembrane transporter activity"/>
    <property type="evidence" value="ECO:0007669"/>
    <property type="project" value="InterPro"/>
</dbReference>
<feature type="domain" description="Major facilitator superfamily (MFS) profile" evidence="7">
    <location>
        <begin position="76"/>
        <end position="550"/>
    </location>
</feature>
<name>A0A5M3N374_CONPW</name>
<feature type="region of interest" description="Disordered" evidence="5">
    <location>
        <begin position="1"/>
        <end position="34"/>
    </location>
</feature>
<dbReference type="KEGG" id="cput:CONPUDRAFT_142222"/>
<keyword evidence="9" id="KW-1185">Reference proteome</keyword>
<dbReference type="GO" id="GO:0005886">
    <property type="term" value="C:plasma membrane"/>
    <property type="evidence" value="ECO:0007669"/>
    <property type="project" value="TreeGrafter"/>
</dbReference>
<dbReference type="InterPro" id="IPR011701">
    <property type="entry name" value="MFS"/>
</dbReference>
<accession>A0A5M3N374</accession>
<comment type="caution">
    <text evidence="8">The sequence shown here is derived from an EMBL/GenBank/DDBJ whole genome shotgun (WGS) entry which is preliminary data.</text>
</comment>
<evidence type="ECO:0000256" key="5">
    <source>
        <dbReference type="SAM" id="MobiDB-lite"/>
    </source>
</evidence>
<dbReference type="InterPro" id="IPR036259">
    <property type="entry name" value="MFS_trans_sf"/>
</dbReference>
<dbReference type="SUPFAM" id="SSF103473">
    <property type="entry name" value="MFS general substrate transporter"/>
    <property type="match status" value="1"/>
</dbReference>
<dbReference type="InterPro" id="IPR020846">
    <property type="entry name" value="MFS_dom"/>
</dbReference>
<evidence type="ECO:0000256" key="2">
    <source>
        <dbReference type="ARBA" id="ARBA00022692"/>
    </source>
</evidence>
<keyword evidence="3 6" id="KW-1133">Transmembrane helix</keyword>
<sequence length="554" mass="60373">MSLDKKRVSVNTAGTADSDEKKGAHRVSVQTASAPDEVDQQYAEVFKRHGRIDLVPMPGDSPVDPLNWPAWQKNVLLAIVAFHAMIGPLGAAIVIPAFEEIVVDLGITLEQVPYLVSIQILFMGVAPILISPLSSRIGRRPIYLISAFLSAALALAGAFTQSWGSLITTRILQAIVISPPLSIGAQSVHDTSFTHERGKKMGVWVLMVACGPIVGPLISGYLVQFHSWRSSLLLLAGMNLLIFFLHLFFAPETLFSSRTAPGAPYSEDEVRLRSGWRAYTQFRIYDRKPFKAREFYGWIGMVLRPGVVLASLAYALTFTYTDVLMTIFVPQLFGAAFNLTPGEIGLQFVALLIGAVLGELLAGPGSDAFVNWRTRSRLRALRSPSPTNEGSVERDETTGSTAWHPEDRLVLAPPGFILAIVGLMIWGVRLQEARVGVWNVTPDIGAAIALFGAQFGTTMCVTYAVESVSLSSVSGTHTSKDDHALEEENTADASVFVSFVRQIYAFISPFYLSGAYTKMGDTRASGLFAGLMGVAMMMAIACIVWGPKWRTWKH</sequence>
<reference evidence="9" key="1">
    <citation type="journal article" date="2012" name="Science">
        <title>The Paleozoic origin of enzymatic lignin decomposition reconstructed from 31 fungal genomes.</title>
        <authorList>
            <person name="Floudas D."/>
            <person name="Binder M."/>
            <person name="Riley R."/>
            <person name="Barry K."/>
            <person name="Blanchette R.A."/>
            <person name="Henrissat B."/>
            <person name="Martinez A.T."/>
            <person name="Otillar R."/>
            <person name="Spatafora J.W."/>
            <person name="Yadav J.S."/>
            <person name="Aerts A."/>
            <person name="Benoit I."/>
            <person name="Boyd A."/>
            <person name="Carlson A."/>
            <person name="Copeland A."/>
            <person name="Coutinho P.M."/>
            <person name="de Vries R.P."/>
            <person name="Ferreira P."/>
            <person name="Findley K."/>
            <person name="Foster B."/>
            <person name="Gaskell J."/>
            <person name="Glotzer D."/>
            <person name="Gorecki P."/>
            <person name="Heitman J."/>
            <person name="Hesse C."/>
            <person name="Hori C."/>
            <person name="Igarashi K."/>
            <person name="Jurgens J.A."/>
            <person name="Kallen N."/>
            <person name="Kersten P."/>
            <person name="Kohler A."/>
            <person name="Kuees U."/>
            <person name="Kumar T.K.A."/>
            <person name="Kuo A."/>
            <person name="LaButti K."/>
            <person name="Larrondo L.F."/>
            <person name="Lindquist E."/>
            <person name="Ling A."/>
            <person name="Lombard V."/>
            <person name="Lucas S."/>
            <person name="Lundell T."/>
            <person name="Martin R."/>
            <person name="McLaughlin D.J."/>
            <person name="Morgenstern I."/>
            <person name="Morin E."/>
            <person name="Murat C."/>
            <person name="Nagy L.G."/>
            <person name="Nolan M."/>
            <person name="Ohm R.A."/>
            <person name="Patyshakuliyeva A."/>
            <person name="Rokas A."/>
            <person name="Ruiz-Duenas F.J."/>
            <person name="Sabat G."/>
            <person name="Salamov A."/>
            <person name="Samejima M."/>
            <person name="Schmutz J."/>
            <person name="Slot J.C."/>
            <person name="St John F."/>
            <person name="Stenlid J."/>
            <person name="Sun H."/>
            <person name="Sun S."/>
            <person name="Syed K."/>
            <person name="Tsang A."/>
            <person name="Wiebenga A."/>
            <person name="Young D."/>
            <person name="Pisabarro A."/>
            <person name="Eastwood D.C."/>
            <person name="Martin F."/>
            <person name="Cullen D."/>
            <person name="Grigoriev I.V."/>
            <person name="Hibbett D.S."/>
        </authorList>
    </citation>
    <scope>NUCLEOTIDE SEQUENCE [LARGE SCALE GENOMIC DNA]</scope>
    <source>
        <strain evidence="9">RWD-64-598 SS2</strain>
    </source>
</reference>
<dbReference type="OMA" id="FWFPDML"/>
<evidence type="ECO:0000313" key="9">
    <source>
        <dbReference type="Proteomes" id="UP000053558"/>
    </source>
</evidence>
<feature type="transmembrane region" description="Helical" evidence="6">
    <location>
        <begin position="228"/>
        <end position="249"/>
    </location>
</feature>
<feature type="transmembrane region" description="Helical" evidence="6">
    <location>
        <begin position="75"/>
        <end position="97"/>
    </location>
</feature>
<feature type="transmembrane region" description="Helical" evidence="6">
    <location>
        <begin position="409"/>
        <end position="428"/>
    </location>
</feature>
<feature type="transmembrane region" description="Helical" evidence="6">
    <location>
        <begin position="201"/>
        <end position="222"/>
    </location>
</feature>
<gene>
    <name evidence="8" type="ORF">CONPUDRAFT_142222</name>
</gene>
<evidence type="ECO:0000313" key="8">
    <source>
        <dbReference type="EMBL" id="EIW85852.1"/>
    </source>
</evidence>
<dbReference type="GeneID" id="19201716"/>
<dbReference type="RefSeq" id="XP_007765194.1">
    <property type="nucleotide sequence ID" value="XM_007767004.1"/>
</dbReference>